<evidence type="ECO:0000256" key="1">
    <source>
        <dbReference type="ARBA" id="ARBA00006594"/>
    </source>
</evidence>
<dbReference type="Proteomes" id="UP001224428">
    <property type="component" value="Unassembled WGS sequence"/>
</dbReference>
<dbReference type="PRINTS" id="PR00507">
    <property type="entry name" value="N12N6MTFRASE"/>
</dbReference>
<evidence type="ECO:0000256" key="6">
    <source>
        <dbReference type="ARBA" id="ARBA00022747"/>
    </source>
</evidence>
<evidence type="ECO:0000256" key="8">
    <source>
        <dbReference type="SAM" id="Coils"/>
    </source>
</evidence>
<reference evidence="11" key="1">
    <citation type="submission" date="2023-05" db="EMBL/GenBank/DDBJ databases">
        <title>Mycoplasma phocimorsus sp. nov., isolated from Scandinavian patients with seal finger or septic arthritis after contact with seals.</title>
        <authorList>
            <person name="Skafte-Holm A."/>
            <person name="Pedersen T.R."/>
            <person name="Froelund M."/>
            <person name="Stegger M."/>
            <person name="Qvortrup K."/>
            <person name="Michaels D.L."/>
            <person name="Brown D.R."/>
            <person name="Jensen J.S."/>
        </authorList>
    </citation>
    <scope>NUCLEOTIDE SEQUENCE</scope>
    <source>
        <strain evidence="11">M5725</strain>
    </source>
</reference>
<evidence type="ECO:0000256" key="2">
    <source>
        <dbReference type="ARBA" id="ARBA00011900"/>
    </source>
</evidence>
<dbReference type="GO" id="GO:0009307">
    <property type="term" value="P:DNA restriction-modification system"/>
    <property type="evidence" value="ECO:0007669"/>
    <property type="project" value="UniProtKB-KW"/>
</dbReference>
<dbReference type="PANTHER" id="PTHR42933">
    <property type="entry name" value="SLR6095 PROTEIN"/>
    <property type="match status" value="1"/>
</dbReference>
<dbReference type="Gene3D" id="3.40.50.150">
    <property type="entry name" value="Vaccinia Virus protein VP39"/>
    <property type="match status" value="1"/>
</dbReference>
<dbReference type="Pfam" id="PF12161">
    <property type="entry name" value="HsdM_N"/>
    <property type="match status" value="1"/>
</dbReference>
<dbReference type="InterPro" id="IPR003356">
    <property type="entry name" value="DNA_methylase_A-5"/>
</dbReference>
<keyword evidence="8" id="KW-0175">Coiled coil</keyword>
<keyword evidence="4 11" id="KW-0808">Transferase</keyword>
<dbReference type="EC" id="2.1.1.72" evidence="2"/>
<comment type="catalytic activity">
    <reaction evidence="7">
        <text>a 2'-deoxyadenosine in DNA + S-adenosyl-L-methionine = an N(6)-methyl-2'-deoxyadenosine in DNA + S-adenosyl-L-homocysteine + H(+)</text>
        <dbReference type="Rhea" id="RHEA:15197"/>
        <dbReference type="Rhea" id="RHEA-COMP:12418"/>
        <dbReference type="Rhea" id="RHEA-COMP:12419"/>
        <dbReference type="ChEBI" id="CHEBI:15378"/>
        <dbReference type="ChEBI" id="CHEBI:57856"/>
        <dbReference type="ChEBI" id="CHEBI:59789"/>
        <dbReference type="ChEBI" id="CHEBI:90615"/>
        <dbReference type="ChEBI" id="CHEBI:90616"/>
        <dbReference type="EC" id="2.1.1.72"/>
    </reaction>
</comment>
<sequence>MENRDLQRAKLHSEVWKIANEIRGSMNVWDSKDYILGFIFYRYLSENLKMFINVEMAKIDTEDEKPFKGKYEDFNFDINDEASYEIKYDVMGNLSYFIEPNNLYENILKSSNDENLNEKLANAFAQIEDSFKEYDQIKANVNIELEDLSGIFKSINLNNDKLGNSVVERNRVLRKILNGIANFPLNDINESKIDILGDIYEFLMSKIAAESGSTGGQFFTPQEVGELLANIVLIDFNSKDKRQKQNIKNAYDPTCGSGSLLLKLVKLLKNSSSVVDKFYGQEIEANAYNMGRMNMILHNISRQKFNIKWGDTLKDPKHIDVKFEAIVSNPPFSQTFDTKNNPELETDERFINWPLPNEKKRGDFAFIIHSLYSLEKNGTMAIVEFPGILERDRKEQAIREKLVKENMIEAIIQLPSNMFFGTSTSTIIIVFRKNKLDSDVLFINAANEFVKEGKNNKLSPENIQNIITLLKERKDIEGISKLVTKKEIIKRNYLLSVNTYIPKVDNSEKIDIKKLNAQLEELATNIQTLRNEISDIVKELEDE</sequence>
<protein>
    <recommendedName>
        <fullName evidence="2">site-specific DNA-methyltransferase (adenine-specific)</fullName>
        <ecNumber evidence="2">2.1.1.72</ecNumber>
    </recommendedName>
</protein>
<evidence type="ECO:0000256" key="7">
    <source>
        <dbReference type="ARBA" id="ARBA00047942"/>
    </source>
</evidence>
<feature type="domain" description="N6 adenine-specific DNA methyltransferase N-terminal" evidence="10">
    <location>
        <begin position="11"/>
        <end position="178"/>
    </location>
</feature>
<dbReference type="InterPro" id="IPR038333">
    <property type="entry name" value="T1MK-like_N_sf"/>
</dbReference>
<accession>A0AAJ1UZU3</accession>
<keyword evidence="6" id="KW-0680">Restriction system</keyword>
<evidence type="ECO:0000313" key="12">
    <source>
        <dbReference type="Proteomes" id="UP001224428"/>
    </source>
</evidence>
<dbReference type="InterPro" id="IPR029063">
    <property type="entry name" value="SAM-dependent_MTases_sf"/>
</dbReference>
<keyword evidence="3 11" id="KW-0489">Methyltransferase</keyword>
<dbReference type="EMBL" id="JASDDP010000025">
    <property type="protein sequence ID" value="MDJ1646078.1"/>
    <property type="molecule type" value="Genomic_DNA"/>
</dbReference>
<evidence type="ECO:0000256" key="5">
    <source>
        <dbReference type="ARBA" id="ARBA00022691"/>
    </source>
</evidence>
<keyword evidence="12" id="KW-1185">Reference proteome</keyword>
<comment type="caution">
    <text evidence="11">The sequence shown here is derived from an EMBL/GenBank/DDBJ whole genome shotgun (WGS) entry which is preliminary data.</text>
</comment>
<keyword evidence="5" id="KW-0949">S-adenosyl-L-methionine</keyword>
<dbReference type="AlphaFoldDB" id="A0AAJ1UZU3"/>
<feature type="domain" description="DNA methylase adenine-specific" evidence="9">
    <location>
        <begin position="192"/>
        <end position="508"/>
    </location>
</feature>
<dbReference type="GO" id="GO:0032259">
    <property type="term" value="P:methylation"/>
    <property type="evidence" value="ECO:0007669"/>
    <property type="project" value="UniProtKB-KW"/>
</dbReference>
<dbReference type="InterPro" id="IPR004546">
    <property type="entry name" value="Restrct_endonuc_T1M"/>
</dbReference>
<comment type="similarity">
    <text evidence="1">Belongs to the N(4)/N(6)-methyltransferase family.</text>
</comment>
<evidence type="ECO:0000256" key="4">
    <source>
        <dbReference type="ARBA" id="ARBA00022679"/>
    </source>
</evidence>
<dbReference type="InterPro" id="IPR051537">
    <property type="entry name" value="DNA_Adenine_Mtase"/>
</dbReference>
<dbReference type="NCBIfam" id="TIGR00497">
    <property type="entry name" value="hsdM"/>
    <property type="match status" value="1"/>
</dbReference>
<gene>
    <name evidence="11" type="ORF">QLQ80_03240</name>
</gene>
<dbReference type="Gene3D" id="1.20.1260.30">
    <property type="match status" value="1"/>
</dbReference>
<evidence type="ECO:0000313" key="11">
    <source>
        <dbReference type="EMBL" id="MDJ1646078.1"/>
    </source>
</evidence>
<dbReference type="RefSeq" id="WP_283827441.1">
    <property type="nucleotide sequence ID" value="NZ_JASDDP010000025.1"/>
</dbReference>
<dbReference type="InterPro" id="IPR022749">
    <property type="entry name" value="D12N6_MeTrfase_N"/>
</dbReference>
<dbReference type="GO" id="GO:0009007">
    <property type="term" value="F:site-specific DNA-methyltransferase (adenine-specific) activity"/>
    <property type="evidence" value="ECO:0007669"/>
    <property type="project" value="UniProtKB-EC"/>
</dbReference>
<dbReference type="PROSITE" id="PS00092">
    <property type="entry name" value="N6_MTASE"/>
    <property type="match status" value="1"/>
</dbReference>
<dbReference type="PANTHER" id="PTHR42933:SF1">
    <property type="entry name" value="SITE-SPECIFIC DNA-METHYLTRANSFERASE (ADENINE-SPECIFIC)"/>
    <property type="match status" value="1"/>
</dbReference>
<evidence type="ECO:0000259" key="10">
    <source>
        <dbReference type="Pfam" id="PF12161"/>
    </source>
</evidence>
<feature type="coiled-coil region" evidence="8">
    <location>
        <begin position="512"/>
        <end position="539"/>
    </location>
</feature>
<dbReference type="GO" id="GO:0008170">
    <property type="term" value="F:N-methyltransferase activity"/>
    <property type="evidence" value="ECO:0007669"/>
    <property type="project" value="InterPro"/>
</dbReference>
<name>A0AAJ1UZU3_9MOLU</name>
<organism evidence="11 12">
    <name type="scientific">Mycoplasma phocimorsus</name>
    <dbReference type="NCBI Taxonomy" id="3045839"/>
    <lineage>
        <taxon>Bacteria</taxon>
        <taxon>Bacillati</taxon>
        <taxon>Mycoplasmatota</taxon>
        <taxon>Mollicutes</taxon>
        <taxon>Mycoplasmataceae</taxon>
        <taxon>Mycoplasma</taxon>
    </lineage>
</organism>
<evidence type="ECO:0000259" key="9">
    <source>
        <dbReference type="Pfam" id="PF02384"/>
    </source>
</evidence>
<proteinExistence type="inferred from homology"/>
<evidence type="ECO:0000256" key="3">
    <source>
        <dbReference type="ARBA" id="ARBA00022603"/>
    </source>
</evidence>
<dbReference type="Pfam" id="PF02384">
    <property type="entry name" value="N6_Mtase"/>
    <property type="match status" value="1"/>
</dbReference>
<dbReference type="InterPro" id="IPR002052">
    <property type="entry name" value="DNA_methylase_N6_adenine_CS"/>
</dbReference>
<dbReference type="GO" id="GO:0003677">
    <property type="term" value="F:DNA binding"/>
    <property type="evidence" value="ECO:0007669"/>
    <property type="project" value="InterPro"/>
</dbReference>
<dbReference type="SUPFAM" id="SSF53335">
    <property type="entry name" value="S-adenosyl-L-methionine-dependent methyltransferases"/>
    <property type="match status" value="1"/>
</dbReference>